<protein>
    <submittedName>
        <fullName evidence="2">Uncharacterized protein</fullName>
    </submittedName>
</protein>
<feature type="compositionally biased region" description="Polar residues" evidence="1">
    <location>
        <begin position="82"/>
        <end position="105"/>
    </location>
</feature>
<organism evidence="2 3">
    <name type="scientific">Synaphobranchus kaupii</name>
    <name type="common">Kaup's arrowtooth eel</name>
    <dbReference type="NCBI Taxonomy" id="118154"/>
    <lineage>
        <taxon>Eukaryota</taxon>
        <taxon>Metazoa</taxon>
        <taxon>Chordata</taxon>
        <taxon>Craniata</taxon>
        <taxon>Vertebrata</taxon>
        <taxon>Euteleostomi</taxon>
        <taxon>Actinopterygii</taxon>
        <taxon>Neopterygii</taxon>
        <taxon>Teleostei</taxon>
        <taxon>Anguilliformes</taxon>
        <taxon>Synaphobranchidae</taxon>
        <taxon>Synaphobranchus</taxon>
    </lineage>
</organism>
<dbReference type="Proteomes" id="UP001152622">
    <property type="component" value="Chromosome 14"/>
</dbReference>
<dbReference type="EMBL" id="JAINUF010000014">
    <property type="protein sequence ID" value="KAJ8342352.1"/>
    <property type="molecule type" value="Genomic_DNA"/>
</dbReference>
<proteinExistence type="predicted"/>
<feature type="region of interest" description="Disordered" evidence="1">
    <location>
        <begin position="82"/>
        <end position="110"/>
    </location>
</feature>
<keyword evidence="3" id="KW-1185">Reference proteome</keyword>
<feature type="region of interest" description="Disordered" evidence="1">
    <location>
        <begin position="1"/>
        <end position="46"/>
    </location>
</feature>
<dbReference type="AlphaFoldDB" id="A0A9Q1EP46"/>
<comment type="caution">
    <text evidence="2">The sequence shown here is derived from an EMBL/GenBank/DDBJ whole genome shotgun (WGS) entry which is preliminary data.</text>
</comment>
<evidence type="ECO:0000313" key="3">
    <source>
        <dbReference type="Proteomes" id="UP001152622"/>
    </source>
</evidence>
<evidence type="ECO:0000313" key="2">
    <source>
        <dbReference type="EMBL" id="KAJ8342352.1"/>
    </source>
</evidence>
<name>A0A9Q1EP46_SYNKA</name>
<sequence length="140" mass="15116">MPIGFRQRKMYPSPYVRNAGNAGSTGEGKHGPVSQRQESLPQGAGDSYDLHKRLMTFITVICDLCSCRGRLMRARLGSFSSETTLGRTWDRSPQTQGSTSDQGPASETGLDCDQALSLSASSQTFEGRDLPVVAVETSLL</sequence>
<gene>
    <name evidence="2" type="ORF">SKAU_G00322800</name>
</gene>
<evidence type="ECO:0000256" key="1">
    <source>
        <dbReference type="SAM" id="MobiDB-lite"/>
    </source>
</evidence>
<accession>A0A9Q1EP46</accession>
<reference evidence="2" key="1">
    <citation type="journal article" date="2023" name="Science">
        <title>Genome structures resolve the early diversification of teleost fishes.</title>
        <authorList>
            <person name="Parey E."/>
            <person name="Louis A."/>
            <person name="Montfort J."/>
            <person name="Bouchez O."/>
            <person name="Roques C."/>
            <person name="Iampietro C."/>
            <person name="Lluch J."/>
            <person name="Castinel A."/>
            <person name="Donnadieu C."/>
            <person name="Desvignes T."/>
            <person name="Floi Bucao C."/>
            <person name="Jouanno E."/>
            <person name="Wen M."/>
            <person name="Mejri S."/>
            <person name="Dirks R."/>
            <person name="Jansen H."/>
            <person name="Henkel C."/>
            <person name="Chen W.J."/>
            <person name="Zahm M."/>
            <person name="Cabau C."/>
            <person name="Klopp C."/>
            <person name="Thompson A.W."/>
            <person name="Robinson-Rechavi M."/>
            <person name="Braasch I."/>
            <person name="Lecointre G."/>
            <person name="Bobe J."/>
            <person name="Postlethwait J.H."/>
            <person name="Berthelot C."/>
            <person name="Roest Crollius H."/>
            <person name="Guiguen Y."/>
        </authorList>
    </citation>
    <scope>NUCLEOTIDE SEQUENCE</scope>
    <source>
        <strain evidence="2">WJC10195</strain>
    </source>
</reference>